<dbReference type="EC" id="2.5.1.78" evidence="3 7"/>
<dbReference type="InterPro" id="IPR034964">
    <property type="entry name" value="LS"/>
</dbReference>
<dbReference type="PANTHER" id="PTHR21058">
    <property type="entry name" value="6,7-DIMETHYL-8-RIBITYLLUMAZINE SYNTHASE DMRL SYNTHASE LUMAZINE SYNTHASE"/>
    <property type="match status" value="1"/>
</dbReference>
<dbReference type="KEGG" id="ccp:CHC_T00007345001"/>
<keyword evidence="9" id="KW-1185">Reference proteome</keyword>
<keyword evidence="5 7" id="KW-0808">Transferase</keyword>
<evidence type="ECO:0000256" key="4">
    <source>
        <dbReference type="ARBA" id="ARBA00022619"/>
    </source>
</evidence>
<dbReference type="PANTHER" id="PTHR21058:SF0">
    <property type="entry name" value="6,7-DIMETHYL-8-RIBITYLLUMAZINE SYNTHASE"/>
    <property type="match status" value="1"/>
</dbReference>
<evidence type="ECO:0000256" key="1">
    <source>
        <dbReference type="ARBA" id="ARBA00004917"/>
    </source>
</evidence>
<sequence length="167" mass="18246">MGLTFPDRKVDEKLRIGVIYTRWNAEFVGPMFKDVKDTLSDNGLKEDDIVLMQVPGAYELPIAARLMCASQKVDAVVCLGVLIKGETDHYEYIASAVTNGLMDLQLTLSTPIVFGVLTCRDEEQAKARSLGDKSHAGDWALTAIEMAQLRKSQMGGVSAGKKSVGFF</sequence>
<comment type="similarity">
    <text evidence="2 7">Belongs to the DMRL synthase family.</text>
</comment>
<comment type="catalytic activity">
    <reaction evidence="6 7">
        <text>(2S)-2-hydroxy-3-oxobutyl phosphate + 5-amino-6-(D-ribitylamino)uracil = 6,7-dimethyl-8-(1-D-ribityl)lumazine + phosphate + 2 H2O + H(+)</text>
        <dbReference type="Rhea" id="RHEA:26152"/>
        <dbReference type="ChEBI" id="CHEBI:15377"/>
        <dbReference type="ChEBI" id="CHEBI:15378"/>
        <dbReference type="ChEBI" id="CHEBI:15934"/>
        <dbReference type="ChEBI" id="CHEBI:43474"/>
        <dbReference type="ChEBI" id="CHEBI:58201"/>
        <dbReference type="ChEBI" id="CHEBI:58830"/>
        <dbReference type="EC" id="2.5.1.78"/>
    </reaction>
</comment>
<proteinExistence type="inferred from homology"/>
<evidence type="ECO:0000256" key="7">
    <source>
        <dbReference type="RuleBase" id="RU003795"/>
    </source>
</evidence>
<dbReference type="NCBIfam" id="TIGR00114">
    <property type="entry name" value="lumazine-synth"/>
    <property type="match status" value="1"/>
</dbReference>
<comment type="pathway">
    <text evidence="1 7">Cofactor biosynthesis; riboflavin biosynthesis; riboflavin from 2-hydroxy-3-oxobutyl phosphate and 5-amino-6-(D-ribitylamino)uracil: step 1/2.</text>
</comment>
<dbReference type="Gramene" id="CDF41125">
    <property type="protein sequence ID" value="CDF41125"/>
    <property type="gene ID" value="CHC_T00007345001"/>
</dbReference>
<dbReference type="Pfam" id="PF00885">
    <property type="entry name" value="DMRL_synthase"/>
    <property type="match status" value="1"/>
</dbReference>
<dbReference type="OMA" id="CQGVTQG"/>
<dbReference type="CDD" id="cd09209">
    <property type="entry name" value="Lumazine_synthase-I"/>
    <property type="match status" value="1"/>
</dbReference>
<dbReference type="SUPFAM" id="SSF52121">
    <property type="entry name" value="Lumazine synthase"/>
    <property type="match status" value="1"/>
</dbReference>
<keyword evidence="4 7" id="KW-0686">Riboflavin biosynthesis</keyword>
<dbReference type="HAMAP" id="MF_00178">
    <property type="entry name" value="Lumazine_synth"/>
    <property type="match status" value="1"/>
</dbReference>
<dbReference type="GO" id="GO:0009231">
    <property type="term" value="P:riboflavin biosynthetic process"/>
    <property type="evidence" value="ECO:0007669"/>
    <property type="project" value="UniProtKB-UniPathway"/>
</dbReference>
<name>R7QUU9_CHOCR</name>
<dbReference type="STRING" id="2769.R7QUU9"/>
<dbReference type="GO" id="GO:0000906">
    <property type="term" value="F:6,7-dimethyl-8-ribityllumazine synthase activity"/>
    <property type="evidence" value="ECO:0007669"/>
    <property type="project" value="UniProtKB-EC"/>
</dbReference>
<dbReference type="UniPathway" id="UPA00275">
    <property type="reaction ID" value="UER00404"/>
</dbReference>
<dbReference type="InterPro" id="IPR002180">
    <property type="entry name" value="LS/RS"/>
</dbReference>
<evidence type="ECO:0000256" key="5">
    <source>
        <dbReference type="ARBA" id="ARBA00022679"/>
    </source>
</evidence>
<dbReference type="PhylomeDB" id="R7QUU9"/>
<evidence type="ECO:0000256" key="2">
    <source>
        <dbReference type="ARBA" id="ARBA00007424"/>
    </source>
</evidence>
<organism evidence="8 9">
    <name type="scientific">Chondrus crispus</name>
    <name type="common">Carrageen Irish moss</name>
    <name type="synonym">Polymorpha crispa</name>
    <dbReference type="NCBI Taxonomy" id="2769"/>
    <lineage>
        <taxon>Eukaryota</taxon>
        <taxon>Rhodophyta</taxon>
        <taxon>Florideophyceae</taxon>
        <taxon>Rhodymeniophycidae</taxon>
        <taxon>Gigartinales</taxon>
        <taxon>Gigartinaceae</taxon>
        <taxon>Chondrus</taxon>
    </lineage>
</organism>
<evidence type="ECO:0000256" key="6">
    <source>
        <dbReference type="ARBA" id="ARBA00048785"/>
    </source>
</evidence>
<comment type="function">
    <text evidence="7">Catalyzes the formation of 6,7-dimethyl-8-ribityllumazine by condensation of 5-amino-6-(D-ribitylamino)uracil with 3,4-dihydroxy-2-butanone 4-phosphate. This is the penultimate step in the biosynthesis of riboflavin.</text>
</comment>
<evidence type="ECO:0000256" key="3">
    <source>
        <dbReference type="ARBA" id="ARBA00012664"/>
    </source>
</evidence>
<dbReference type="InterPro" id="IPR036467">
    <property type="entry name" value="LS/RS_sf"/>
</dbReference>
<dbReference type="GeneID" id="17319099"/>
<gene>
    <name evidence="8" type="ORF">CHC_T00007345001</name>
</gene>
<accession>R7QUU9</accession>
<dbReference type="EMBL" id="HG002309">
    <property type="protein sequence ID" value="CDF41125.1"/>
    <property type="molecule type" value="Genomic_DNA"/>
</dbReference>
<dbReference type="AlphaFoldDB" id="R7QUU9"/>
<dbReference type="GO" id="GO:0009349">
    <property type="term" value="C:riboflavin synthase complex"/>
    <property type="evidence" value="ECO:0007669"/>
    <property type="project" value="UniProtKB-UniRule"/>
</dbReference>
<evidence type="ECO:0000313" key="8">
    <source>
        <dbReference type="EMBL" id="CDF41125.1"/>
    </source>
</evidence>
<dbReference type="Proteomes" id="UP000012073">
    <property type="component" value="Unassembled WGS sequence"/>
</dbReference>
<dbReference type="OrthoDB" id="2965at2759"/>
<evidence type="ECO:0000313" key="9">
    <source>
        <dbReference type="Proteomes" id="UP000012073"/>
    </source>
</evidence>
<dbReference type="Gene3D" id="3.40.50.960">
    <property type="entry name" value="Lumazine/riboflavin synthase"/>
    <property type="match status" value="1"/>
</dbReference>
<protein>
    <recommendedName>
        <fullName evidence="3 7">6,7-dimethyl-8-ribityllumazine synthase</fullName>
        <shortName evidence="7">DMRL synthase</shortName>
        <ecNumber evidence="3 7">2.5.1.78</ecNumber>
    </recommendedName>
</protein>
<dbReference type="RefSeq" id="XP_005711419.1">
    <property type="nucleotide sequence ID" value="XM_005711362.1"/>
</dbReference>
<reference evidence="9" key="1">
    <citation type="journal article" date="2013" name="Proc. Natl. Acad. Sci. U.S.A.">
        <title>Genome structure and metabolic features in the red seaweed Chondrus crispus shed light on evolution of the Archaeplastida.</title>
        <authorList>
            <person name="Collen J."/>
            <person name="Porcel B."/>
            <person name="Carre W."/>
            <person name="Ball S.G."/>
            <person name="Chaparro C."/>
            <person name="Tonon T."/>
            <person name="Barbeyron T."/>
            <person name="Michel G."/>
            <person name="Noel B."/>
            <person name="Valentin K."/>
            <person name="Elias M."/>
            <person name="Artiguenave F."/>
            <person name="Arun A."/>
            <person name="Aury J.M."/>
            <person name="Barbosa-Neto J.F."/>
            <person name="Bothwell J.H."/>
            <person name="Bouget F.Y."/>
            <person name="Brillet L."/>
            <person name="Cabello-Hurtado F."/>
            <person name="Capella-Gutierrez S."/>
            <person name="Charrier B."/>
            <person name="Cladiere L."/>
            <person name="Cock J.M."/>
            <person name="Coelho S.M."/>
            <person name="Colleoni C."/>
            <person name="Czjzek M."/>
            <person name="Da Silva C."/>
            <person name="Delage L."/>
            <person name="Denoeud F."/>
            <person name="Deschamps P."/>
            <person name="Dittami S.M."/>
            <person name="Gabaldon T."/>
            <person name="Gachon C.M."/>
            <person name="Groisillier A."/>
            <person name="Herve C."/>
            <person name="Jabbari K."/>
            <person name="Katinka M."/>
            <person name="Kloareg B."/>
            <person name="Kowalczyk N."/>
            <person name="Labadie K."/>
            <person name="Leblanc C."/>
            <person name="Lopez P.J."/>
            <person name="McLachlan D.H."/>
            <person name="Meslet-Cladiere L."/>
            <person name="Moustafa A."/>
            <person name="Nehr Z."/>
            <person name="Nyvall Collen P."/>
            <person name="Panaud O."/>
            <person name="Partensky F."/>
            <person name="Poulain J."/>
            <person name="Rensing S.A."/>
            <person name="Rousvoal S."/>
            <person name="Samson G."/>
            <person name="Symeonidi A."/>
            <person name="Weissenbach J."/>
            <person name="Zambounis A."/>
            <person name="Wincker P."/>
            <person name="Boyen C."/>
        </authorList>
    </citation>
    <scope>NUCLEOTIDE SEQUENCE [LARGE SCALE GENOMIC DNA]</scope>
    <source>
        <strain evidence="9">cv. Stackhouse</strain>
    </source>
</reference>